<dbReference type="SUPFAM" id="SSF51445">
    <property type="entry name" value="(Trans)glycosidases"/>
    <property type="match status" value="1"/>
</dbReference>
<name>A0ABC8R728_9AQUA</name>
<sequence>METRGLEKKRLIEEDWNSIAKRPLSRTDFPPDFLFGVATSAYQVEGACNEGGRGPSIWDAFSHTQGKICDGSNGDISVDQYHRYKEDIDLIAKMGFGAYRFSISWSRIFPVNMVV</sequence>
<dbReference type="Gene3D" id="3.20.20.80">
    <property type="entry name" value="Glycosidases"/>
    <property type="match status" value="1"/>
</dbReference>
<dbReference type="InterPro" id="IPR033132">
    <property type="entry name" value="GH_1_N_CS"/>
</dbReference>
<dbReference type="PANTHER" id="PTHR10353:SF310">
    <property type="entry name" value="BETA-GLUCOSIDASE 42"/>
    <property type="match status" value="1"/>
</dbReference>
<dbReference type="Proteomes" id="UP001642360">
    <property type="component" value="Unassembled WGS sequence"/>
</dbReference>
<organism evidence="4 5">
    <name type="scientific">Ilex paraguariensis</name>
    <name type="common">yerba mate</name>
    <dbReference type="NCBI Taxonomy" id="185542"/>
    <lineage>
        <taxon>Eukaryota</taxon>
        <taxon>Viridiplantae</taxon>
        <taxon>Streptophyta</taxon>
        <taxon>Embryophyta</taxon>
        <taxon>Tracheophyta</taxon>
        <taxon>Spermatophyta</taxon>
        <taxon>Magnoliopsida</taxon>
        <taxon>eudicotyledons</taxon>
        <taxon>Gunneridae</taxon>
        <taxon>Pentapetalae</taxon>
        <taxon>asterids</taxon>
        <taxon>campanulids</taxon>
        <taxon>Aquifoliales</taxon>
        <taxon>Aquifoliaceae</taxon>
        <taxon>Ilex</taxon>
    </lineage>
</organism>
<keyword evidence="5" id="KW-1185">Reference proteome</keyword>
<dbReference type="InterPro" id="IPR001360">
    <property type="entry name" value="Glyco_hydro_1"/>
</dbReference>
<dbReference type="PROSITE" id="PS00653">
    <property type="entry name" value="GLYCOSYL_HYDROL_F1_2"/>
    <property type="match status" value="1"/>
</dbReference>
<dbReference type="AlphaFoldDB" id="A0ABC8R728"/>
<dbReference type="EMBL" id="CAUOFW020001072">
    <property type="protein sequence ID" value="CAK9140759.1"/>
    <property type="molecule type" value="Genomic_DNA"/>
</dbReference>
<evidence type="ECO:0000256" key="3">
    <source>
        <dbReference type="RuleBase" id="RU003690"/>
    </source>
</evidence>
<comment type="similarity">
    <text evidence="1 3">Belongs to the glycosyl hydrolase 1 family.</text>
</comment>
<dbReference type="Pfam" id="PF00232">
    <property type="entry name" value="Glyco_hydro_1"/>
    <property type="match status" value="1"/>
</dbReference>
<evidence type="ECO:0000313" key="4">
    <source>
        <dbReference type="EMBL" id="CAK9140759.1"/>
    </source>
</evidence>
<reference evidence="4 5" key="1">
    <citation type="submission" date="2024-02" db="EMBL/GenBank/DDBJ databases">
        <authorList>
            <person name="Vignale AGUSTIN F."/>
            <person name="Sosa J E."/>
            <person name="Modenutti C."/>
        </authorList>
    </citation>
    <scope>NUCLEOTIDE SEQUENCE [LARGE SCALE GENOMIC DNA]</scope>
</reference>
<evidence type="ECO:0000313" key="5">
    <source>
        <dbReference type="Proteomes" id="UP001642360"/>
    </source>
</evidence>
<proteinExistence type="inferred from homology"/>
<dbReference type="GO" id="GO:0016787">
    <property type="term" value="F:hydrolase activity"/>
    <property type="evidence" value="ECO:0007669"/>
    <property type="project" value="UniProtKB-KW"/>
</dbReference>
<protein>
    <recommendedName>
        <fullName evidence="6">Beta-glucosidase</fullName>
    </recommendedName>
</protein>
<dbReference type="PANTHER" id="PTHR10353">
    <property type="entry name" value="GLYCOSYL HYDROLASE"/>
    <property type="match status" value="1"/>
</dbReference>
<accession>A0ABC8R728</accession>
<evidence type="ECO:0008006" key="6">
    <source>
        <dbReference type="Google" id="ProtNLM"/>
    </source>
</evidence>
<gene>
    <name evidence="4" type="ORF">ILEXP_LOCUS8272</name>
</gene>
<comment type="caution">
    <text evidence="4">The sequence shown here is derived from an EMBL/GenBank/DDBJ whole genome shotgun (WGS) entry which is preliminary data.</text>
</comment>
<evidence type="ECO:0000256" key="2">
    <source>
        <dbReference type="ARBA" id="ARBA00022801"/>
    </source>
</evidence>
<evidence type="ECO:0000256" key="1">
    <source>
        <dbReference type="ARBA" id="ARBA00010838"/>
    </source>
</evidence>
<dbReference type="InterPro" id="IPR017853">
    <property type="entry name" value="GH"/>
</dbReference>
<keyword evidence="2" id="KW-0378">Hydrolase</keyword>